<feature type="active site" description="Nucleophile" evidence="6">
    <location>
        <position position="510"/>
    </location>
</feature>
<dbReference type="Pfam" id="PF02809">
    <property type="entry name" value="UIM"/>
    <property type="match status" value="2"/>
</dbReference>
<dbReference type="GO" id="GO:0005634">
    <property type="term" value="C:nucleus"/>
    <property type="evidence" value="ECO:0007669"/>
    <property type="project" value="InterPro"/>
</dbReference>
<dbReference type="SMART" id="SM00726">
    <property type="entry name" value="UIM"/>
    <property type="match status" value="2"/>
</dbReference>
<dbReference type="Pfam" id="PF25129">
    <property type="entry name" value="Pyr4-TMTC"/>
    <property type="match status" value="1"/>
</dbReference>
<evidence type="ECO:0000256" key="2">
    <source>
        <dbReference type="ARBA" id="ARBA00006757"/>
    </source>
</evidence>
<dbReference type="InterPro" id="IPR003903">
    <property type="entry name" value="UIM_dom"/>
</dbReference>
<evidence type="ECO:0000256" key="8">
    <source>
        <dbReference type="PIRSR" id="PIRSR610347-3"/>
    </source>
</evidence>
<dbReference type="GO" id="GO:0006281">
    <property type="term" value="P:DNA repair"/>
    <property type="evidence" value="ECO:0007669"/>
    <property type="project" value="InterPro"/>
</dbReference>
<feature type="transmembrane region" description="Helical" evidence="10">
    <location>
        <begin position="49"/>
        <end position="69"/>
    </location>
</feature>
<dbReference type="CDD" id="cd09122">
    <property type="entry name" value="PLDc_Tdp1_1"/>
    <property type="match status" value="1"/>
</dbReference>
<evidence type="ECO:0000256" key="10">
    <source>
        <dbReference type="SAM" id="Phobius"/>
    </source>
</evidence>
<evidence type="ECO:0000256" key="6">
    <source>
        <dbReference type="PIRSR" id="PIRSR610347-1"/>
    </source>
</evidence>
<evidence type="ECO:0000256" key="3">
    <source>
        <dbReference type="ARBA" id="ARBA00022692"/>
    </source>
</evidence>
<gene>
    <name evidence="11" type="ORF">BCR34DRAFT_628216</name>
</gene>
<dbReference type="GO" id="GO:0016829">
    <property type="term" value="F:lyase activity"/>
    <property type="evidence" value="ECO:0007669"/>
    <property type="project" value="InterPro"/>
</dbReference>
<evidence type="ECO:0000256" key="7">
    <source>
        <dbReference type="PIRSR" id="PIRSR610347-2"/>
    </source>
</evidence>
<keyword evidence="5 10" id="KW-0472">Membrane</keyword>
<dbReference type="Proteomes" id="UP000193144">
    <property type="component" value="Unassembled WGS sequence"/>
</dbReference>
<evidence type="ECO:0000256" key="5">
    <source>
        <dbReference type="ARBA" id="ARBA00023136"/>
    </source>
</evidence>
<feature type="transmembrane region" description="Helical" evidence="10">
    <location>
        <begin position="75"/>
        <end position="93"/>
    </location>
</feature>
<feature type="transmembrane region" description="Helical" evidence="10">
    <location>
        <begin position="221"/>
        <end position="243"/>
    </location>
</feature>
<dbReference type="GO" id="GO:0003697">
    <property type="term" value="F:single-stranded DNA binding"/>
    <property type="evidence" value="ECO:0007669"/>
    <property type="project" value="TreeGrafter"/>
</dbReference>
<dbReference type="SUPFAM" id="SSF56024">
    <property type="entry name" value="Phospholipase D/nuclease"/>
    <property type="match status" value="2"/>
</dbReference>
<evidence type="ECO:0000256" key="4">
    <source>
        <dbReference type="ARBA" id="ARBA00022989"/>
    </source>
</evidence>
<feature type="region of interest" description="Disordered" evidence="9">
    <location>
        <begin position="367"/>
        <end position="399"/>
    </location>
</feature>
<accession>A0A1Y1YNL8</accession>
<dbReference type="EMBL" id="MCFA01000198">
    <property type="protein sequence ID" value="ORX99423.1"/>
    <property type="molecule type" value="Genomic_DNA"/>
</dbReference>
<dbReference type="AlphaFoldDB" id="A0A1Y1YNL8"/>
<feature type="compositionally biased region" description="Polar residues" evidence="9">
    <location>
        <begin position="327"/>
        <end position="351"/>
    </location>
</feature>
<keyword evidence="4 10" id="KW-1133">Transmembrane helix</keyword>
<dbReference type="PANTHER" id="PTHR12415:SF4">
    <property type="entry name" value="TYROSYL-DNA PHOSPHODIESTERASE DOMAIN-CONTAINING PROTEIN"/>
    <property type="match status" value="1"/>
</dbReference>
<feature type="transmembrane region" description="Helical" evidence="10">
    <location>
        <begin position="113"/>
        <end position="133"/>
    </location>
</feature>
<evidence type="ECO:0000256" key="1">
    <source>
        <dbReference type="ARBA" id="ARBA00004141"/>
    </source>
</evidence>
<reference evidence="11 12" key="1">
    <citation type="submission" date="2016-07" db="EMBL/GenBank/DDBJ databases">
        <title>Pervasive Adenine N6-methylation of Active Genes in Fungi.</title>
        <authorList>
            <consortium name="DOE Joint Genome Institute"/>
            <person name="Mondo S.J."/>
            <person name="Dannebaum R.O."/>
            <person name="Kuo R.C."/>
            <person name="Labutti K."/>
            <person name="Haridas S."/>
            <person name="Kuo A."/>
            <person name="Salamov A."/>
            <person name="Ahrendt S.R."/>
            <person name="Lipzen A."/>
            <person name="Sullivan W."/>
            <person name="Andreopoulos W.B."/>
            <person name="Clum A."/>
            <person name="Lindquist E."/>
            <person name="Daum C."/>
            <person name="Ramamoorthy G.K."/>
            <person name="Gryganskyi A."/>
            <person name="Culley D."/>
            <person name="Magnuson J.K."/>
            <person name="James T.Y."/>
            <person name="O'Malley M.A."/>
            <person name="Stajich J.E."/>
            <person name="Spatafora J.W."/>
            <person name="Visel A."/>
            <person name="Grigoriev I.V."/>
        </authorList>
    </citation>
    <scope>NUCLEOTIDE SEQUENCE [LARGE SCALE GENOMIC DNA]</scope>
    <source>
        <strain evidence="11 12">CBS 115471</strain>
    </source>
</reference>
<comment type="subcellular location">
    <subcellularLocation>
        <location evidence="1">Membrane</location>
        <topology evidence="1">Multi-pass membrane protein</topology>
    </subcellularLocation>
</comment>
<feature type="transmembrane region" description="Helical" evidence="10">
    <location>
        <begin position="15"/>
        <end position="37"/>
    </location>
</feature>
<dbReference type="OrthoDB" id="47785at2759"/>
<dbReference type="PROSITE" id="PS50330">
    <property type="entry name" value="UIM"/>
    <property type="match status" value="1"/>
</dbReference>
<dbReference type="InterPro" id="IPR039020">
    <property type="entry name" value="PaxB-like"/>
</dbReference>
<dbReference type="Pfam" id="PF06087">
    <property type="entry name" value="Tyr-DNA_phospho"/>
    <property type="match status" value="1"/>
</dbReference>
<name>A0A1Y1YNL8_9PLEO</name>
<feature type="transmembrane region" description="Helical" evidence="10">
    <location>
        <begin position="192"/>
        <end position="209"/>
    </location>
</feature>
<evidence type="ECO:0000256" key="9">
    <source>
        <dbReference type="SAM" id="MobiDB-lite"/>
    </source>
</evidence>
<organism evidence="11 12">
    <name type="scientific">Clohesyomyces aquaticus</name>
    <dbReference type="NCBI Taxonomy" id="1231657"/>
    <lineage>
        <taxon>Eukaryota</taxon>
        <taxon>Fungi</taxon>
        <taxon>Dikarya</taxon>
        <taxon>Ascomycota</taxon>
        <taxon>Pezizomycotina</taxon>
        <taxon>Dothideomycetes</taxon>
        <taxon>Pleosporomycetidae</taxon>
        <taxon>Pleosporales</taxon>
        <taxon>Lindgomycetaceae</taxon>
        <taxon>Clohesyomyces</taxon>
    </lineage>
</organism>
<proteinExistence type="inferred from homology"/>
<comment type="caution">
    <text evidence="11">The sequence shown here is derived from an EMBL/GenBank/DDBJ whole genome shotgun (WGS) entry which is preliminary data.</text>
</comment>
<keyword evidence="12" id="KW-1185">Reference proteome</keyword>
<evidence type="ECO:0000313" key="11">
    <source>
        <dbReference type="EMBL" id="ORX99423.1"/>
    </source>
</evidence>
<dbReference type="GO" id="GO:0017005">
    <property type="term" value="F:3'-tyrosyl-DNA phosphodiesterase activity"/>
    <property type="evidence" value="ECO:0007669"/>
    <property type="project" value="TreeGrafter"/>
</dbReference>
<dbReference type="Gene3D" id="3.30.870.10">
    <property type="entry name" value="Endonuclease Chain A"/>
    <property type="match status" value="2"/>
</dbReference>
<dbReference type="GO" id="GO:0016020">
    <property type="term" value="C:membrane"/>
    <property type="evidence" value="ECO:0007669"/>
    <property type="project" value="UniProtKB-SubCell"/>
</dbReference>
<keyword evidence="3 10" id="KW-0812">Transmembrane</keyword>
<dbReference type="STRING" id="1231657.A0A1Y1YNL8"/>
<feature type="site" description="Interaction with DNA" evidence="8">
    <location>
        <position position="778"/>
    </location>
</feature>
<protein>
    <submittedName>
        <fullName evidence="11">Tyrosyl-DNA phosphodiesterase-domain-containing protein</fullName>
    </submittedName>
</protein>
<evidence type="ECO:0000313" key="12">
    <source>
        <dbReference type="Proteomes" id="UP000193144"/>
    </source>
</evidence>
<dbReference type="InterPro" id="IPR010347">
    <property type="entry name" value="Tdp1"/>
</dbReference>
<feature type="region of interest" description="Disordered" evidence="9">
    <location>
        <begin position="327"/>
        <end position="355"/>
    </location>
</feature>
<comment type="similarity">
    <text evidence="2">Belongs to the paxB family.</text>
</comment>
<sequence>MGSNDIPPPHVPSTYHATCTVLLGSAGFLWTLTYVLMTQQSLRDRTYPMPIFALAFNFAWEIVFALYVTETAQEKAVFGTWMALDIGLMYTIVKYGANEWKHAPIVGRHIGTILFGCVLWVSWALWAVCVWWLNLDDPVNPKAGKIYRGVIGPDTTELGYWTTALPQLVLSVQLLAQIVVRGHSGGASYSIWATRFFGSLTGQIMYYGYCSYVWPEAHGYFISHLSICIQVAWVLADLAYLFVLRGVKRSEVVLKDGRKIRGSEGKCGMEILDSDDDDLRKAIAMSLEEFSAATVPPACTNSVVGLQADPETSDDDDVRKVMALSLESNGKTASSNLPSMQAVNRPSNSQGLAGLDRKAMEQERLARLGKRKKPASPEPPSRTAKQKISHSSATDASQAKVAIDVSNSPIQYPRGAIKRTWAFKHPRTNDIRIEEVVQSSTLQVAILSAFDWDVDWIFTKIDPEKVKQIWIMNAKGKGLQDKWRQDAADQNVPNLKMHFPPMAGPTQNMHSKLMLLFHPTHLRIAVPTANFNKYDWGETNITPRTGKMEQAAVMENSVFLIDLPRLPAACRREDLTWFGKELLYYLEAQNLGETSKNAVEGLLRFDFTKTRHLAFVHSIGGRHGPGAHWTGLPSLSSSLRRMYPGKVTKMELDYATSSLGALTSEFLKQVFFSSCGIFPFRPRDVTEDVSVNVSDAVRFYFPSQSTVEHSTGGVECGGTNTLNQQHFASSKFPVEAMYDYKSTRPGVRGTDKPFAWAYIGSANLTESAWGAHSMGNKSQHKDEGAWWEEETMPLQKGDKVEIRNWECGIIVRVPDSSLMDLKLETGEVPPMSVFDQTLEIPFRFPGEPFGDSEKKPWFFRSRENIATVNKLEQARKKA</sequence>
<feature type="binding site" evidence="7">
    <location>
        <position position="512"/>
    </location>
    <ligand>
        <name>substrate</name>
    </ligand>
</feature>
<dbReference type="PANTHER" id="PTHR12415">
    <property type="entry name" value="TYROSYL-DNA PHOSPHODIESTERASE 1"/>
    <property type="match status" value="1"/>
</dbReference>
<dbReference type="GO" id="GO:0003690">
    <property type="term" value="F:double-stranded DNA binding"/>
    <property type="evidence" value="ECO:0007669"/>
    <property type="project" value="TreeGrafter"/>
</dbReference>